<dbReference type="Gene3D" id="3.40.190.80">
    <property type="match status" value="1"/>
</dbReference>
<proteinExistence type="predicted"/>
<accession>A0AA39TWJ5</accession>
<name>A0AA39TWJ5_9AGAR</name>
<evidence type="ECO:0000313" key="2">
    <source>
        <dbReference type="Proteomes" id="UP001175227"/>
    </source>
</evidence>
<dbReference type="Proteomes" id="UP001175227">
    <property type="component" value="Unassembled WGS sequence"/>
</dbReference>
<feature type="non-terminal residue" evidence="1">
    <location>
        <position position="60"/>
    </location>
</feature>
<organism evidence="1 2">
    <name type="scientific">Armillaria novae-zelandiae</name>
    <dbReference type="NCBI Taxonomy" id="153914"/>
    <lineage>
        <taxon>Eukaryota</taxon>
        <taxon>Fungi</taxon>
        <taxon>Dikarya</taxon>
        <taxon>Basidiomycota</taxon>
        <taxon>Agaricomycotina</taxon>
        <taxon>Agaricomycetes</taxon>
        <taxon>Agaricomycetidae</taxon>
        <taxon>Agaricales</taxon>
        <taxon>Marasmiineae</taxon>
        <taxon>Physalacriaceae</taxon>
        <taxon>Armillaria</taxon>
    </lineage>
</organism>
<comment type="caution">
    <text evidence="1">The sequence shown here is derived from an EMBL/GenBank/DDBJ whole genome shotgun (WGS) entry which is preliminary data.</text>
</comment>
<evidence type="ECO:0000313" key="1">
    <source>
        <dbReference type="EMBL" id="KAK0468538.1"/>
    </source>
</evidence>
<gene>
    <name evidence="1" type="ORF">IW261DRAFT_1322533</name>
</gene>
<dbReference type="AlphaFoldDB" id="A0AA39TWJ5"/>
<reference evidence="1" key="1">
    <citation type="submission" date="2023-06" db="EMBL/GenBank/DDBJ databases">
        <authorList>
            <consortium name="Lawrence Berkeley National Laboratory"/>
            <person name="Ahrendt S."/>
            <person name="Sahu N."/>
            <person name="Indic B."/>
            <person name="Wong-Bajracharya J."/>
            <person name="Merenyi Z."/>
            <person name="Ke H.-M."/>
            <person name="Monk M."/>
            <person name="Kocsube S."/>
            <person name="Drula E."/>
            <person name="Lipzen A."/>
            <person name="Balint B."/>
            <person name="Henrissat B."/>
            <person name="Andreopoulos B."/>
            <person name="Martin F.M."/>
            <person name="Harder C.B."/>
            <person name="Rigling D."/>
            <person name="Ford K.L."/>
            <person name="Foster G.D."/>
            <person name="Pangilinan J."/>
            <person name="Papanicolaou A."/>
            <person name="Barry K."/>
            <person name="LaButti K."/>
            <person name="Viragh M."/>
            <person name="Koriabine M."/>
            <person name="Yan M."/>
            <person name="Riley R."/>
            <person name="Champramary S."/>
            <person name="Plett K.L."/>
            <person name="Tsai I.J."/>
            <person name="Slot J."/>
            <person name="Sipos G."/>
            <person name="Plett J."/>
            <person name="Nagy L.G."/>
            <person name="Grigoriev I.V."/>
        </authorList>
    </citation>
    <scope>NUCLEOTIDE SEQUENCE</scope>
    <source>
        <strain evidence="1">ICMP 16352</strain>
    </source>
</reference>
<protein>
    <submittedName>
        <fullName evidence="1">Uncharacterized protein</fullName>
    </submittedName>
</protein>
<sequence length="60" mass="6399">GNDHASKPVTSHSESFHLMAGDPSNGVVGGRMAHSLRSLGSLAMNFAMFAQGGLDMYWYV</sequence>
<feature type="non-terminal residue" evidence="1">
    <location>
        <position position="1"/>
    </location>
</feature>
<dbReference type="EMBL" id="JAUEPR010000071">
    <property type="protein sequence ID" value="KAK0468538.1"/>
    <property type="molecule type" value="Genomic_DNA"/>
</dbReference>
<keyword evidence="2" id="KW-1185">Reference proteome</keyword>
<dbReference type="SUPFAM" id="SSF56655">
    <property type="entry name" value="Carbohydrate phosphatase"/>
    <property type="match status" value="1"/>
</dbReference>